<dbReference type="InterPro" id="IPR036188">
    <property type="entry name" value="FAD/NAD-bd_sf"/>
</dbReference>
<protein>
    <submittedName>
        <fullName evidence="2">FAD/NAD(P)-binding protein</fullName>
    </submittedName>
</protein>
<dbReference type="SUPFAM" id="SSF51905">
    <property type="entry name" value="FAD/NAD(P)-binding domain"/>
    <property type="match status" value="1"/>
</dbReference>
<evidence type="ECO:0000313" key="2">
    <source>
        <dbReference type="EMBL" id="TFV98054.1"/>
    </source>
</evidence>
<evidence type="ECO:0000313" key="3">
    <source>
        <dbReference type="Proteomes" id="UP000298127"/>
    </source>
</evidence>
<proteinExistence type="predicted"/>
<keyword evidence="3" id="KW-1185">Reference proteome</keyword>
<sequence>MPSRTSRREGSRAAVDDPVRIVIVGAGPRAVMLLERLAANQGGGSAGDGDGDAPPLQVTLVDPHPPGAGRIWRHDQSPLLKLNSMAKDVTVFTDESCRIAGRVSPGPSLIEWAEEVRSGLRPEVTVTDAAVQAEIDSLQGGSFPTRRLNSAYLGWFHESIVRDAPDSLAITVLTAAVLSVTDAASHAHAHTHRVELDTGETLDADIVVYAVGHNAREHGERERRLLDFAGRNGFTYVAPDFTADADLSGIRAGQDVIVRGMGLAATDLVVLLFEGRGGSFSRGADGRLVYRPSGLEPIAHLGSRRGVPYRSKITSTLQGDAPRLEVLTPERIAALGAASGSLDFDHDVWPLVATEQLLGYYRELSTGHPDRVGADWPELSGSIRNLPWNSAELLDVIAQAVPDAADRFDLVSFDRPLATESFASSAELQARLRAHIAGDLASRTEQRHSATQGLFLATLYAFMAVAEIPRDAWNERSRTETLPRDWHHYFSYVASGPPGHRLEELLALAEAGLVRFLGPDVRVRAEEGIGFVADSPSAPGSVTAAALVDAWLPESHAAASVNPVLRELVARGAGAERITVHPEHARLVDDLGREHPSVFAVGSFTAAPESGAFTRPGINALPFRQNDALALALLAQAARVRDERALEPA</sequence>
<reference evidence="2 3" key="1">
    <citation type="journal article" date="2018" name="J. Microbiol.">
        <title>Leifsonia flava sp. nov., a novel actinobacterium isolated from the rhizosphere of Aquilegia viridiflora.</title>
        <authorList>
            <person name="Cai Y."/>
            <person name="Tao W.Z."/>
            <person name="Ma Y.J."/>
            <person name="Cheng J."/>
            <person name="Zhang M.Y."/>
            <person name="Zhang Y.X."/>
        </authorList>
    </citation>
    <scope>NUCLEOTIDE SEQUENCE [LARGE SCALE GENOMIC DNA]</scope>
    <source>
        <strain evidence="2 3">SYP-B2174</strain>
    </source>
</reference>
<dbReference type="Gene3D" id="3.50.50.60">
    <property type="entry name" value="FAD/NAD(P)-binding domain"/>
    <property type="match status" value="1"/>
</dbReference>
<dbReference type="Proteomes" id="UP000298127">
    <property type="component" value="Unassembled WGS sequence"/>
</dbReference>
<dbReference type="PANTHER" id="PTHR40254">
    <property type="entry name" value="BLR0577 PROTEIN"/>
    <property type="match status" value="1"/>
</dbReference>
<organism evidence="2 3">
    <name type="scientific">Orlajensenia leifsoniae</name>
    <dbReference type="NCBI Taxonomy" id="2561933"/>
    <lineage>
        <taxon>Bacteria</taxon>
        <taxon>Bacillati</taxon>
        <taxon>Actinomycetota</taxon>
        <taxon>Actinomycetes</taxon>
        <taxon>Micrococcales</taxon>
        <taxon>Microbacteriaceae</taxon>
        <taxon>Orlajensenia</taxon>
    </lineage>
</organism>
<accession>A0A4Y9QZT0</accession>
<evidence type="ECO:0000259" key="1">
    <source>
        <dbReference type="Pfam" id="PF13454"/>
    </source>
</evidence>
<dbReference type="InterPro" id="IPR038732">
    <property type="entry name" value="HpyO/CreE_NAD-binding"/>
</dbReference>
<dbReference type="PANTHER" id="PTHR40254:SF1">
    <property type="entry name" value="BLR0577 PROTEIN"/>
    <property type="match status" value="1"/>
</dbReference>
<dbReference type="AlphaFoldDB" id="A0A4Y9QZT0"/>
<dbReference type="Pfam" id="PF13454">
    <property type="entry name" value="NAD_binding_9"/>
    <property type="match status" value="1"/>
</dbReference>
<comment type="caution">
    <text evidence="2">The sequence shown here is derived from an EMBL/GenBank/DDBJ whole genome shotgun (WGS) entry which is preliminary data.</text>
</comment>
<dbReference type="EMBL" id="SPQZ01000003">
    <property type="protein sequence ID" value="TFV98054.1"/>
    <property type="molecule type" value="Genomic_DNA"/>
</dbReference>
<feature type="domain" description="FAD-dependent urate hydroxylase HpyO/Asp monooxygenase CreE-like FAD/NAD(P)-binding" evidence="1">
    <location>
        <begin position="22"/>
        <end position="213"/>
    </location>
</feature>
<gene>
    <name evidence="2" type="ORF">E4M00_08395</name>
</gene>
<dbReference type="InterPro" id="IPR052189">
    <property type="entry name" value="L-asp_N-monooxygenase_NS-form"/>
</dbReference>
<name>A0A4Y9QZT0_9MICO</name>